<accession>A0ABS6USP8</accession>
<gene>
    <name evidence="2" type="ORF">I4I81_13575</name>
</gene>
<dbReference type="Proteomes" id="UP000694287">
    <property type="component" value="Unassembled WGS sequence"/>
</dbReference>
<keyword evidence="3" id="KW-1185">Reference proteome</keyword>
<sequence>MSSHASGECAGCGWESHALAFRWFPELGPPLVPARDEGSHPPAVREAGAD</sequence>
<proteinExistence type="predicted"/>
<dbReference type="EMBL" id="JADQDK010000001">
    <property type="protein sequence ID" value="MBW0135278.1"/>
    <property type="molecule type" value="Genomic_DNA"/>
</dbReference>
<feature type="region of interest" description="Disordered" evidence="1">
    <location>
        <begin position="31"/>
        <end position="50"/>
    </location>
</feature>
<protein>
    <submittedName>
        <fullName evidence="2">Uncharacterized protein</fullName>
    </submittedName>
</protein>
<reference evidence="2 3" key="1">
    <citation type="submission" date="2020-11" db="EMBL/GenBank/DDBJ databases">
        <title>Pseudonocardia abyssalis sp. nov. and Pseudonocardia oceani sp. nov., description and phylogenomic analysis of two novel actinomycetes isolated from the deep Southern Ocean.</title>
        <authorList>
            <person name="Parra J."/>
        </authorList>
    </citation>
    <scope>NUCLEOTIDE SEQUENCE [LARGE SCALE GENOMIC DNA]</scope>
    <source>
        <strain evidence="2 3">KRD-168</strain>
    </source>
</reference>
<name>A0ABS6USP8_9PSEU</name>
<evidence type="ECO:0000256" key="1">
    <source>
        <dbReference type="SAM" id="MobiDB-lite"/>
    </source>
</evidence>
<organism evidence="2 3">
    <name type="scientific">Pseudonocardia abyssalis</name>
    <dbReference type="NCBI Taxonomy" id="2792008"/>
    <lineage>
        <taxon>Bacteria</taxon>
        <taxon>Bacillati</taxon>
        <taxon>Actinomycetota</taxon>
        <taxon>Actinomycetes</taxon>
        <taxon>Pseudonocardiales</taxon>
        <taxon>Pseudonocardiaceae</taxon>
        <taxon>Pseudonocardia</taxon>
    </lineage>
</organism>
<dbReference type="RefSeq" id="WP_218604152.1">
    <property type="nucleotide sequence ID" value="NZ_JADQDJ010000192.1"/>
</dbReference>
<comment type="caution">
    <text evidence="2">The sequence shown here is derived from an EMBL/GenBank/DDBJ whole genome shotgun (WGS) entry which is preliminary data.</text>
</comment>
<evidence type="ECO:0000313" key="3">
    <source>
        <dbReference type="Proteomes" id="UP000694287"/>
    </source>
</evidence>
<evidence type="ECO:0000313" key="2">
    <source>
        <dbReference type="EMBL" id="MBW0135278.1"/>
    </source>
</evidence>